<dbReference type="SUPFAM" id="SSF53335">
    <property type="entry name" value="S-adenosyl-L-methionine-dependent methyltransferases"/>
    <property type="match status" value="1"/>
</dbReference>
<dbReference type="OrthoDB" id="8221452at2"/>
<dbReference type="EMBL" id="VOBL01000015">
    <property type="protein sequence ID" value="KAA0975302.1"/>
    <property type="molecule type" value="Genomic_DNA"/>
</dbReference>
<protein>
    <submittedName>
        <fullName evidence="2">SAM-dependent methyltransferase</fullName>
    </submittedName>
</protein>
<comment type="caution">
    <text evidence="2">The sequence shown here is derived from an EMBL/GenBank/DDBJ whole genome shotgun (WGS) entry which is preliminary data.</text>
</comment>
<evidence type="ECO:0000313" key="3">
    <source>
        <dbReference type="Proteomes" id="UP000323856"/>
    </source>
</evidence>
<dbReference type="AlphaFoldDB" id="A0A5B0EAI3"/>
<sequence>MVERASRWLSNLGAHATLEEDTFVPGSWVLSLGGAEQSHVNVARPGDIFYEYLRRLANHVDEHGQPGEPLRVLHLGAGALTLARYIETKRPGSVQVAVDLERELLDFVLDALPMGERGNLTTIIGDARHVLTEELANEEFDIIVLDIFSGSGAPAHLTVPDFYSEMNARLRPGGVVLVNVGDDPPLAFADTQIQAMSEIFATIIASAPTEIFTRKYPGNMILAGTQSRIDLAMVDRLRAAGPHPGMVLVGSDLDGFGKP</sequence>
<dbReference type="InterPro" id="IPR029063">
    <property type="entry name" value="SAM-dependent_MTases_sf"/>
</dbReference>
<evidence type="ECO:0000256" key="1">
    <source>
        <dbReference type="ARBA" id="ARBA00023115"/>
    </source>
</evidence>
<name>A0A5B0EAI3_9MICC</name>
<dbReference type="GO" id="GO:0006596">
    <property type="term" value="P:polyamine biosynthetic process"/>
    <property type="evidence" value="ECO:0007669"/>
    <property type="project" value="UniProtKB-KW"/>
</dbReference>
<organism evidence="2 3">
    <name type="scientific">Paeniglutamicibacter gangotriensis</name>
    <dbReference type="NCBI Taxonomy" id="254787"/>
    <lineage>
        <taxon>Bacteria</taxon>
        <taxon>Bacillati</taxon>
        <taxon>Actinomycetota</taxon>
        <taxon>Actinomycetes</taxon>
        <taxon>Micrococcales</taxon>
        <taxon>Micrococcaceae</taxon>
        <taxon>Paeniglutamicibacter</taxon>
    </lineage>
</organism>
<keyword evidence="2" id="KW-0489">Methyltransferase</keyword>
<keyword evidence="2" id="KW-0808">Transferase</keyword>
<dbReference type="PANTHER" id="PTHR43317">
    <property type="entry name" value="THERMOSPERMINE SYNTHASE ACAULIS5"/>
    <property type="match status" value="1"/>
</dbReference>
<dbReference type="GO" id="GO:0008168">
    <property type="term" value="F:methyltransferase activity"/>
    <property type="evidence" value="ECO:0007669"/>
    <property type="project" value="UniProtKB-KW"/>
</dbReference>
<dbReference type="GO" id="GO:0032259">
    <property type="term" value="P:methylation"/>
    <property type="evidence" value="ECO:0007669"/>
    <property type="project" value="UniProtKB-KW"/>
</dbReference>
<dbReference type="NCBIfam" id="NF037959">
    <property type="entry name" value="MFS_SpdSyn"/>
    <property type="match status" value="1"/>
</dbReference>
<dbReference type="Gene3D" id="3.40.50.150">
    <property type="entry name" value="Vaccinia Virus protein VP39"/>
    <property type="match status" value="1"/>
</dbReference>
<reference evidence="2 3" key="1">
    <citation type="submission" date="2019-07" db="EMBL/GenBank/DDBJ databases">
        <title>Analysis of the biochemical properties, biological activity and biotechnological potential of siderophores and biosurfactants produced by Antarctic psychrotolerant bacteria.</title>
        <authorList>
            <person name="Styczynski M."/>
            <person name="Krucon T."/>
            <person name="Decewicz P."/>
            <person name="Dziewit L."/>
        </authorList>
    </citation>
    <scope>NUCLEOTIDE SEQUENCE [LARGE SCALE GENOMIC DNA]</scope>
    <source>
        <strain evidence="2 3">ANT_H27</strain>
    </source>
</reference>
<dbReference type="Proteomes" id="UP000323856">
    <property type="component" value="Unassembled WGS sequence"/>
</dbReference>
<dbReference type="RefSeq" id="WP_149620191.1">
    <property type="nucleotide sequence ID" value="NZ_JBITUG010000009.1"/>
</dbReference>
<dbReference type="CDD" id="cd02440">
    <property type="entry name" value="AdoMet_MTases"/>
    <property type="match status" value="1"/>
</dbReference>
<gene>
    <name evidence="2" type="ORF">FQ154_13955</name>
</gene>
<accession>A0A5B0EAI3</accession>
<evidence type="ECO:0000313" key="2">
    <source>
        <dbReference type="EMBL" id="KAA0975302.1"/>
    </source>
</evidence>
<proteinExistence type="predicted"/>
<dbReference type="PANTHER" id="PTHR43317:SF1">
    <property type="entry name" value="THERMOSPERMINE SYNTHASE ACAULIS5"/>
    <property type="match status" value="1"/>
</dbReference>
<keyword evidence="1" id="KW-0620">Polyamine biosynthesis</keyword>